<feature type="compositionally biased region" description="Polar residues" evidence="1">
    <location>
        <begin position="101"/>
        <end position="111"/>
    </location>
</feature>
<evidence type="ECO:0000256" key="1">
    <source>
        <dbReference type="SAM" id="MobiDB-lite"/>
    </source>
</evidence>
<organism evidence="4 5">
    <name type="scientific">Tanacetum coccineum</name>
    <dbReference type="NCBI Taxonomy" id="301880"/>
    <lineage>
        <taxon>Eukaryota</taxon>
        <taxon>Viridiplantae</taxon>
        <taxon>Streptophyta</taxon>
        <taxon>Embryophyta</taxon>
        <taxon>Tracheophyta</taxon>
        <taxon>Spermatophyta</taxon>
        <taxon>Magnoliopsida</taxon>
        <taxon>eudicotyledons</taxon>
        <taxon>Gunneridae</taxon>
        <taxon>Pentapetalae</taxon>
        <taxon>asterids</taxon>
        <taxon>campanulids</taxon>
        <taxon>Asterales</taxon>
        <taxon>Asteraceae</taxon>
        <taxon>Asteroideae</taxon>
        <taxon>Anthemideae</taxon>
        <taxon>Anthemidinae</taxon>
        <taxon>Tanacetum</taxon>
    </lineage>
</organism>
<feature type="signal peptide" evidence="2">
    <location>
        <begin position="1"/>
        <end position="26"/>
    </location>
</feature>
<evidence type="ECO:0000313" key="5">
    <source>
        <dbReference type="Proteomes" id="UP001151760"/>
    </source>
</evidence>
<reference evidence="4" key="1">
    <citation type="journal article" date="2022" name="Int. J. Mol. Sci.">
        <title>Draft Genome of Tanacetum Coccineum: Genomic Comparison of Closely Related Tanacetum-Family Plants.</title>
        <authorList>
            <person name="Yamashiro T."/>
            <person name="Shiraishi A."/>
            <person name="Nakayama K."/>
            <person name="Satake H."/>
        </authorList>
    </citation>
    <scope>NUCLEOTIDE SEQUENCE</scope>
</reference>
<evidence type="ECO:0000313" key="4">
    <source>
        <dbReference type="EMBL" id="GJU04357.1"/>
    </source>
</evidence>
<protein>
    <submittedName>
        <fullName evidence="4">Ribonuclease H-like domain-containing protein</fullName>
    </submittedName>
</protein>
<sequence length="704" mass="80253">MRGVFIRVKPIFSLLILPIVPAGAYGSVGFNCEWHNMFRLVKRLRGMKKPLRKLLHAQDLDFRILLYQNSNSLVLDIVVFRCASGLVGTETSCDKPPKNKGQASGSEGSNIDQDDPLFLHSNDSNGVPLINFKLKETYSKQDASVIFNMHFKIHSLSGSGSSLSEHYYKFNALWRQYDSLDESNRSTQSHNVSKTSNGNIAFVEMTNPRNNNWFGSSNQPRKLNRPNLVCTHCNMNGHTADRCFELVGYPPNFKRNTSANRGFTSNNDVSGIKDQSTGSSKSFTNDLNKISKPKSYTDAASDIRWIEAMNQEMEALNRNGTWVITDLPVGRKPIGRKWVFKVKYKSSGEVERFKARLVAKCFNPKEEIDYEETFSPVVKMDLGKLKYFLGIEVLESKGNLHLTQRKCCLEVLAEFGMLPLRQKITAKPKKVVMDSALTGINNYQKLIGKLIYLTHTRPDISNVVHVLSHYMHAPLQSHLKLAFRILRLSARLPENQLLVIQFFGFPQRVTRLRQELDEVQRASDKNPSSTTLREEEAVYLNAFTQATLDEERYLKQKVKIEWLRSGILTRATLMTRQVTNEEIKDAMFSIGRDNSGYFYSSIKAKVDIPCASPSWNDIMGWILPIASKNNATSIVGRLIMDATSYYIWQERYNMLHSSGIRDMEHLVNIILDTVRLKLASIKFKKNTRVANLKTTWNIVDVYVL</sequence>
<gene>
    <name evidence="4" type="ORF">Tco_1114695</name>
</gene>
<evidence type="ECO:0000256" key="2">
    <source>
        <dbReference type="SAM" id="SignalP"/>
    </source>
</evidence>
<feature type="domain" description="Reverse transcriptase Ty1/copia-type" evidence="3">
    <location>
        <begin position="319"/>
        <end position="381"/>
    </location>
</feature>
<name>A0ABQ5IVW0_9ASTR</name>
<dbReference type="Pfam" id="PF07727">
    <property type="entry name" value="RVT_2"/>
    <property type="match status" value="1"/>
</dbReference>
<dbReference type="PANTHER" id="PTHR11439:SF489">
    <property type="entry name" value="RNA-DIRECTED DNA POLYMERASE"/>
    <property type="match status" value="1"/>
</dbReference>
<proteinExistence type="predicted"/>
<keyword evidence="5" id="KW-1185">Reference proteome</keyword>
<dbReference type="PANTHER" id="PTHR11439">
    <property type="entry name" value="GAG-POL-RELATED RETROTRANSPOSON"/>
    <property type="match status" value="1"/>
</dbReference>
<dbReference type="Proteomes" id="UP001151760">
    <property type="component" value="Unassembled WGS sequence"/>
</dbReference>
<comment type="caution">
    <text evidence="4">The sequence shown here is derived from an EMBL/GenBank/DDBJ whole genome shotgun (WGS) entry which is preliminary data.</text>
</comment>
<feature type="chain" id="PRO_5046738431" evidence="2">
    <location>
        <begin position="27"/>
        <end position="704"/>
    </location>
</feature>
<feature type="region of interest" description="Disordered" evidence="1">
    <location>
        <begin position="90"/>
        <end position="117"/>
    </location>
</feature>
<evidence type="ECO:0000259" key="3">
    <source>
        <dbReference type="Pfam" id="PF07727"/>
    </source>
</evidence>
<accession>A0ABQ5IVW0</accession>
<reference evidence="4" key="2">
    <citation type="submission" date="2022-01" db="EMBL/GenBank/DDBJ databases">
        <authorList>
            <person name="Yamashiro T."/>
            <person name="Shiraishi A."/>
            <person name="Satake H."/>
            <person name="Nakayama K."/>
        </authorList>
    </citation>
    <scope>NUCLEOTIDE SEQUENCE</scope>
</reference>
<dbReference type="InterPro" id="IPR013103">
    <property type="entry name" value="RVT_2"/>
</dbReference>
<keyword evidence="2" id="KW-0732">Signal</keyword>
<feature type="region of interest" description="Disordered" evidence="1">
    <location>
        <begin position="258"/>
        <end position="287"/>
    </location>
</feature>
<dbReference type="EMBL" id="BQNB010021240">
    <property type="protein sequence ID" value="GJU04357.1"/>
    <property type="molecule type" value="Genomic_DNA"/>
</dbReference>